<dbReference type="AlphaFoldDB" id="A0AAV4CG60"/>
<keyword evidence="2" id="KW-1185">Reference proteome</keyword>
<evidence type="ECO:0000313" key="2">
    <source>
        <dbReference type="Proteomes" id="UP000735302"/>
    </source>
</evidence>
<reference evidence="1 2" key="1">
    <citation type="journal article" date="2021" name="Elife">
        <title>Chloroplast acquisition without the gene transfer in kleptoplastic sea slugs, Plakobranchus ocellatus.</title>
        <authorList>
            <person name="Maeda T."/>
            <person name="Takahashi S."/>
            <person name="Yoshida T."/>
            <person name="Shimamura S."/>
            <person name="Takaki Y."/>
            <person name="Nagai Y."/>
            <person name="Toyoda A."/>
            <person name="Suzuki Y."/>
            <person name="Arimoto A."/>
            <person name="Ishii H."/>
            <person name="Satoh N."/>
            <person name="Nishiyama T."/>
            <person name="Hasebe M."/>
            <person name="Maruyama T."/>
            <person name="Minagawa J."/>
            <person name="Obokata J."/>
            <person name="Shigenobu S."/>
        </authorList>
    </citation>
    <scope>NUCLEOTIDE SEQUENCE [LARGE SCALE GENOMIC DNA]</scope>
</reference>
<dbReference type="EMBL" id="BLXT01006428">
    <property type="protein sequence ID" value="GFO31810.1"/>
    <property type="molecule type" value="Genomic_DNA"/>
</dbReference>
<protein>
    <submittedName>
        <fullName evidence="1">Uncharacterized protein</fullName>
    </submittedName>
</protein>
<dbReference type="Proteomes" id="UP000735302">
    <property type="component" value="Unassembled WGS sequence"/>
</dbReference>
<name>A0AAV4CG60_9GAST</name>
<comment type="caution">
    <text evidence="1">The sequence shown here is derived from an EMBL/GenBank/DDBJ whole genome shotgun (WGS) entry which is preliminary data.</text>
</comment>
<proteinExistence type="predicted"/>
<gene>
    <name evidence="1" type="ORF">PoB_005831500</name>
</gene>
<organism evidence="1 2">
    <name type="scientific">Plakobranchus ocellatus</name>
    <dbReference type="NCBI Taxonomy" id="259542"/>
    <lineage>
        <taxon>Eukaryota</taxon>
        <taxon>Metazoa</taxon>
        <taxon>Spiralia</taxon>
        <taxon>Lophotrochozoa</taxon>
        <taxon>Mollusca</taxon>
        <taxon>Gastropoda</taxon>
        <taxon>Heterobranchia</taxon>
        <taxon>Euthyneura</taxon>
        <taxon>Panpulmonata</taxon>
        <taxon>Sacoglossa</taxon>
        <taxon>Placobranchoidea</taxon>
        <taxon>Plakobranchidae</taxon>
        <taxon>Plakobranchus</taxon>
    </lineage>
</organism>
<sequence>MQKSCFIDLQRRMLQLENVRFRKCEATDLEFSEFKVRVYVSLTEADHSFSGSFGGGVDCESALSSTEALHVACASLAISALA</sequence>
<evidence type="ECO:0000313" key="1">
    <source>
        <dbReference type="EMBL" id="GFO31810.1"/>
    </source>
</evidence>
<accession>A0AAV4CG60</accession>